<dbReference type="AlphaFoldDB" id="D0LPT4"/>
<dbReference type="STRING" id="502025.Hoch_2930"/>
<organism evidence="1 2">
    <name type="scientific">Haliangium ochraceum (strain DSM 14365 / JCM 11303 / SMP-2)</name>
    <dbReference type="NCBI Taxonomy" id="502025"/>
    <lineage>
        <taxon>Bacteria</taxon>
        <taxon>Pseudomonadati</taxon>
        <taxon>Myxococcota</taxon>
        <taxon>Polyangia</taxon>
        <taxon>Haliangiales</taxon>
        <taxon>Kofleriaceae</taxon>
        <taxon>Haliangium</taxon>
    </lineage>
</organism>
<sequence>MTLVVDVETGRVVVGSSELHHQWVDFYAALALSLLDATSEPQFVGVDEISRIGPWQHKKPGSVGKEIARHIAKPAVEGVLEHRGKTKAWRLTLPAARVRLLPDEEAVRAWLDSRSLRPAASHEWLDDLHRLVMALISLQEGRAEQVLRDLDAPLSDGAAPPARAWAALLRGRAAFQYDDTEVLEQLHEDWFKRADGAGRTVGAKLRAIIAFRDRFHDASDALQTLSHLAAELEMRGDTAALGSILNVMGILLRRAGEPEAALVHHLRAVALLGISGDYPSLEGTLFNLANCRREALEQAGSPPDDSVFSLLELGRAVYSRFTVGQDSAQSEVAGAQWALEAGDPEKARHYLRLAEAIVEKSDNEFDQACFHYARARIEHAFPDGSSDPMKDLRVAERKFEALGDTTALADTRRLLKRVRAGPGSPGRAEGG</sequence>
<dbReference type="InterPro" id="IPR011990">
    <property type="entry name" value="TPR-like_helical_dom_sf"/>
</dbReference>
<accession>D0LPT4</accession>
<proteinExistence type="predicted"/>
<dbReference type="eggNOG" id="COG0457">
    <property type="taxonomic scope" value="Bacteria"/>
</dbReference>
<protein>
    <submittedName>
        <fullName evidence="1">Uncharacterized protein</fullName>
    </submittedName>
</protein>
<name>D0LPT4_HALO1</name>
<evidence type="ECO:0000313" key="2">
    <source>
        <dbReference type="Proteomes" id="UP000001880"/>
    </source>
</evidence>
<keyword evidence="2" id="KW-1185">Reference proteome</keyword>
<gene>
    <name evidence="1" type="ordered locus">Hoch_2930</name>
</gene>
<dbReference type="KEGG" id="hoh:Hoch_2930"/>
<dbReference type="Proteomes" id="UP000001880">
    <property type="component" value="Chromosome"/>
</dbReference>
<dbReference type="EMBL" id="CP001804">
    <property type="protein sequence ID" value="ACY15447.1"/>
    <property type="molecule type" value="Genomic_DNA"/>
</dbReference>
<dbReference type="HOGENOM" id="CLU_635804_0_0_7"/>
<evidence type="ECO:0000313" key="1">
    <source>
        <dbReference type="EMBL" id="ACY15447.1"/>
    </source>
</evidence>
<reference evidence="1 2" key="1">
    <citation type="journal article" date="2010" name="Stand. Genomic Sci.">
        <title>Complete genome sequence of Haliangium ochraceum type strain (SMP-2).</title>
        <authorList>
            <consortium name="US DOE Joint Genome Institute (JGI-PGF)"/>
            <person name="Ivanova N."/>
            <person name="Daum C."/>
            <person name="Lang E."/>
            <person name="Abt B."/>
            <person name="Kopitz M."/>
            <person name="Saunders E."/>
            <person name="Lapidus A."/>
            <person name="Lucas S."/>
            <person name="Glavina Del Rio T."/>
            <person name="Nolan M."/>
            <person name="Tice H."/>
            <person name="Copeland A."/>
            <person name="Cheng J.F."/>
            <person name="Chen F."/>
            <person name="Bruce D."/>
            <person name="Goodwin L."/>
            <person name="Pitluck S."/>
            <person name="Mavromatis K."/>
            <person name="Pati A."/>
            <person name="Mikhailova N."/>
            <person name="Chen A."/>
            <person name="Palaniappan K."/>
            <person name="Land M."/>
            <person name="Hauser L."/>
            <person name="Chang Y.J."/>
            <person name="Jeffries C.D."/>
            <person name="Detter J.C."/>
            <person name="Brettin T."/>
            <person name="Rohde M."/>
            <person name="Goker M."/>
            <person name="Bristow J."/>
            <person name="Markowitz V."/>
            <person name="Eisen J.A."/>
            <person name="Hugenholtz P."/>
            <person name="Kyrpides N.C."/>
            <person name="Klenk H.P."/>
        </authorList>
    </citation>
    <scope>NUCLEOTIDE SEQUENCE [LARGE SCALE GENOMIC DNA]</scope>
    <source>
        <strain evidence="2">DSM 14365 / CIP 107738 / JCM 11303 / AJ 13395 / SMP-2</strain>
    </source>
</reference>
<dbReference type="Gene3D" id="1.25.40.10">
    <property type="entry name" value="Tetratricopeptide repeat domain"/>
    <property type="match status" value="1"/>
</dbReference>
<dbReference type="RefSeq" id="WP_012828049.1">
    <property type="nucleotide sequence ID" value="NC_013440.1"/>
</dbReference>
<dbReference type="SUPFAM" id="SSF48452">
    <property type="entry name" value="TPR-like"/>
    <property type="match status" value="1"/>
</dbReference>